<evidence type="ECO:0000256" key="14">
    <source>
        <dbReference type="RuleBase" id="RU000504"/>
    </source>
</evidence>
<dbReference type="EC" id="2.7.1.40" evidence="4 14"/>
<keyword evidence="5 14" id="KW-0808">Transferase</keyword>
<evidence type="ECO:0000313" key="18">
    <source>
        <dbReference type="RefSeq" id="XP_050945169.1"/>
    </source>
</evidence>
<evidence type="ECO:0000313" key="17">
    <source>
        <dbReference type="Proteomes" id="UP001652600"/>
    </source>
</evidence>
<keyword evidence="8 14" id="KW-0418">Kinase</keyword>
<keyword evidence="7" id="KW-0547">Nucleotide-binding</keyword>
<evidence type="ECO:0000256" key="10">
    <source>
        <dbReference type="ARBA" id="ARBA00022842"/>
    </source>
</evidence>
<feature type="coiled-coil region" evidence="15">
    <location>
        <begin position="193"/>
        <end position="248"/>
    </location>
</feature>
<evidence type="ECO:0000256" key="2">
    <source>
        <dbReference type="ARBA" id="ARBA00004997"/>
    </source>
</evidence>
<evidence type="ECO:0000259" key="16">
    <source>
        <dbReference type="Pfam" id="PF00224"/>
    </source>
</evidence>
<name>A0ABM3L551_CUCME</name>
<reference evidence="18" key="1">
    <citation type="submission" date="2025-08" db="UniProtKB">
        <authorList>
            <consortium name="RefSeq"/>
        </authorList>
    </citation>
    <scope>IDENTIFICATION</scope>
    <source>
        <tissue evidence="18">Stem</tissue>
    </source>
</reference>
<sequence length="268" mass="30345">MKWKNHNKRSTGFVEKWERDSMAPICETFAIDVNVDLDRYSKVVKKGDTLFLGQYLFTGSETSVWLEVFEVKGDDVGCVVKNSATLARQFLSKLGDLNQTQIFAKIESVEVFLFQKTALYRCNMAGKPAVLTRVVDSMTNNLRPTRAVATDVANAVLDGSDAILLGAETLCGLHPVETVSTVSRICAELQQFFQFLEIEFDNVLLERKELQKQFQAALKEHKMMELMLDELEMIHEKATNKIALLESEVMAYLSPVLNVINYIMDGWN</sequence>
<keyword evidence="12" id="KW-0670">Pyruvate</keyword>
<evidence type="ECO:0000256" key="9">
    <source>
        <dbReference type="ARBA" id="ARBA00022840"/>
    </source>
</evidence>
<protein>
    <recommendedName>
        <fullName evidence="4 14">Pyruvate kinase</fullName>
        <ecNumber evidence="4 14">2.7.1.40</ecNumber>
    </recommendedName>
</protein>
<dbReference type="PANTHER" id="PTHR11817">
    <property type="entry name" value="PYRUVATE KINASE"/>
    <property type="match status" value="1"/>
</dbReference>
<dbReference type="InterPro" id="IPR001697">
    <property type="entry name" value="Pyr_Knase"/>
</dbReference>
<comment type="catalytic activity">
    <reaction evidence="13 14">
        <text>pyruvate + ATP = phosphoenolpyruvate + ADP + H(+)</text>
        <dbReference type="Rhea" id="RHEA:18157"/>
        <dbReference type="ChEBI" id="CHEBI:15361"/>
        <dbReference type="ChEBI" id="CHEBI:15378"/>
        <dbReference type="ChEBI" id="CHEBI:30616"/>
        <dbReference type="ChEBI" id="CHEBI:58702"/>
        <dbReference type="ChEBI" id="CHEBI:456216"/>
        <dbReference type="EC" id="2.7.1.40"/>
    </reaction>
</comment>
<dbReference type="Pfam" id="PF00224">
    <property type="entry name" value="PK"/>
    <property type="match status" value="1"/>
</dbReference>
<evidence type="ECO:0000256" key="5">
    <source>
        <dbReference type="ARBA" id="ARBA00022679"/>
    </source>
</evidence>
<feature type="domain" description="Pyruvate kinase barrel" evidence="16">
    <location>
        <begin position="106"/>
        <end position="179"/>
    </location>
</feature>
<comment type="pathway">
    <text evidence="2 14">Carbohydrate degradation; glycolysis; pyruvate from D-glyceraldehyde 3-phosphate: step 5/5.</text>
</comment>
<accession>A0ABM3L551</accession>
<evidence type="ECO:0000256" key="12">
    <source>
        <dbReference type="ARBA" id="ARBA00023317"/>
    </source>
</evidence>
<keyword evidence="10 14" id="KW-0460">Magnesium</keyword>
<evidence type="ECO:0000256" key="8">
    <source>
        <dbReference type="ARBA" id="ARBA00022777"/>
    </source>
</evidence>
<evidence type="ECO:0000256" key="6">
    <source>
        <dbReference type="ARBA" id="ARBA00022723"/>
    </source>
</evidence>
<evidence type="ECO:0000256" key="4">
    <source>
        <dbReference type="ARBA" id="ARBA00012142"/>
    </source>
</evidence>
<dbReference type="RefSeq" id="XP_050945169.1">
    <property type="nucleotide sequence ID" value="XM_051089212.1"/>
</dbReference>
<keyword evidence="15" id="KW-0175">Coiled coil</keyword>
<organism evidence="17 18">
    <name type="scientific">Cucumis melo</name>
    <name type="common">Muskmelon</name>
    <dbReference type="NCBI Taxonomy" id="3656"/>
    <lineage>
        <taxon>Eukaryota</taxon>
        <taxon>Viridiplantae</taxon>
        <taxon>Streptophyta</taxon>
        <taxon>Embryophyta</taxon>
        <taxon>Tracheophyta</taxon>
        <taxon>Spermatophyta</taxon>
        <taxon>Magnoliopsida</taxon>
        <taxon>eudicotyledons</taxon>
        <taxon>Gunneridae</taxon>
        <taxon>Pentapetalae</taxon>
        <taxon>rosids</taxon>
        <taxon>fabids</taxon>
        <taxon>Cucurbitales</taxon>
        <taxon>Cucurbitaceae</taxon>
        <taxon>Benincaseae</taxon>
        <taxon>Cucumis</taxon>
    </lineage>
</organism>
<evidence type="ECO:0000256" key="13">
    <source>
        <dbReference type="ARBA" id="ARBA00048152"/>
    </source>
</evidence>
<comment type="similarity">
    <text evidence="3 14">Belongs to the pyruvate kinase family.</text>
</comment>
<keyword evidence="11 14" id="KW-0324">Glycolysis</keyword>
<keyword evidence="9" id="KW-0067">ATP-binding</keyword>
<dbReference type="InterPro" id="IPR015793">
    <property type="entry name" value="Pyrv_Knase_brl"/>
</dbReference>
<evidence type="ECO:0000256" key="3">
    <source>
        <dbReference type="ARBA" id="ARBA00008663"/>
    </source>
</evidence>
<keyword evidence="17" id="KW-1185">Reference proteome</keyword>
<dbReference type="InterPro" id="IPR040442">
    <property type="entry name" value="Pyrv_kinase-like_dom_sf"/>
</dbReference>
<evidence type="ECO:0000256" key="11">
    <source>
        <dbReference type="ARBA" id="ARBA00023152"/>
    </source>
</evidence>
<proteinExistence type="inferred from homology"/>
<dbReference type="SUPFAM" id="SSF51621">
    <property type="entry name" value="Phosphoenolpyruvate/pyruvate domain"/>
    <property type="match status" value="1"/>
</dbReference>
<dbReference type="InterPro" id="IPR015813">
    <property type="entry name" value="Pyrv/PenolPyrv_kinase-like_dom"/>
</dbReference>
<dbReference type="Proteomes" id="UP001652600">
    <property type="component" value="Chromosome 8"/>
</dbReference>
<dbReference type="PRINTS" id="PR01050">
    <property type="entry name" value="PYRUVTKNASE"/>
</dbReference>
<evidence type="ECO:0000256" key="15">
    <source>
        <dbReference type="SAM" id="Coils"/>
    </source>
</evidence>
<gene>
    <name evidence="18" type="primary">LOC127150706</name>
</gene>
<evidence type="ECO:0000256" key="7">
    <source>
        <dbReference type="ARBA" id="ARBA00022741"/>
    </source>
</evidence>
<dbReference type="InterPro" id="IPR036918">
    <property type="entry name" value="Pyrv_Knase_C_sf"/>
</dbReference>
<dbReference type="GeneID" id="127150706"/>
<dbReference type="Gene3D" id="3.20.20.60">
    <property type="entry name" value="Phosphoenolpyruvate-binding domains"/>
    <property type="match status" value="1"/>
</dbReference>
<evidence type="ECO:0000256" key="1">
    <source>
        <dbReference type="ARBA" id="ARBA00001958"/>
    </source>
</evidence>
<comment type="cofactor">
    <cofactor evidence="1">
        <name>K(+)</name>
        <dbReference type="ChEBI" id="CHEBI:29103"/>
    </cofactor>
</comment>
<keyword evidence="6" id="KW-0479">Metal-binding</keyword>
<dbReference type="Gene3D" id="3.40.1380.20">
    <property type="entry name" value="Pyruvate kinase, C-terminal domain"/>
    <property type="match status" value="1"/>
</dbReference>